<dbReference type="RefSeq" id="WP_345666532.1">
    <property type="nucleotide sequence ID" value="NZ_BAABKC010000002.1"/>
</dbReference>
<dbReference type="InterPro" id="IPR051200">
    <property type="entry name" value="Host-pathogen_enzymatic-act"/>
</dbReference>
<dbReference type="SUPFAM" id="SSF101898">
    <property type="entry name" value="NHL repeat"/>
    <property type="match status" value="1"/>
</dbReference>
<name>A0ABP9JQ55_9ACTN</name>
<gene>
    <name evidence="1" type="ORF">GCM10023336_01330</name>
</gene>
<protein>
    <recommendedName>
        <fullName evidence="3">YncE family protein</fullName>
    </recommendedName>
</protein>
<comment type="caution">
    <text evidence="1">The sequence shown here is derived from an EMBL/GenBank/DDBJ whole genome shotgun (WGS) entry which is preliminary data.</text>
</comment>
<dbReference type="Gene3D" id="2.130.10.10">
    <property type="entry name" value="YVTN repeat-like/Quinoprotein amine dehydrogenase"/>
    <property type="match status" value="1"/>
</dbReference>
<organism evidence="1 2">
    <name type="scientific">Streptomyces similanensis</name>
    <dbReference type="NCBI Taxonomy" id="1274988"/>
    <lineage>
        <taxon>Bacteria</taxon>
        <taxon>Bacillati</taxon>
        <taxon>Actinomycetota</taxon>
        <taxon>Actinomycetes</taxon>
        <taxon>Kitasatosporales</taxon>
        <taxon>Streptomycetaceae</taxon>
        <taxon>Streptomyces</taxon>
    </lineage>
</organism>
<proteinExistence type="predicted"/>
<dbReference type="InterPro" id="IPR015943">
    <property type="entry name" value="WD40/YVTN_repeat-like_dom_sf"/>
</dbReference>
<sequence length="199" mass="19810">MYNVLVVGEENKCGRGEKSSYTVHDTSPTENGAEAIPVGLAPADVAVDEKADRVYVAASGSNAVTVIDGRTDEPIGPPIDVSSAVSAPNRIAVDPGTGRVYVGGTAAAGSGGSVAIIDTAHANRVTQVSDYTTTVTGLAVSPENGDVYVGGGNASSSAVAYIAAGSSSATPIRLPDGGLVGPSNGMDFSFDPCTTRCTS</sequence>
<keyword evidence="2" id="KW-1185">Reference proteome</keyword>
<evidence type="ECO:0008006" key="3">
    <source>
        <dbReference type="Google" id="ProtNLM"/>
    </source>
</evidence>
<reference evidence="2" key="1">
    <citation type="journal article" date="2019" name="Int. J. Syst. Evol. Microbiol.">
        <title>The Global Catalogue of Microorganisms (GCM) 10K type strain sequencing project: providing services to taxonomists for standard genome sequencing and annotation.</title>
        <authorList>
            <consortium name="The Broad Institute Genomics Platform"/>
            <consortium name="The Broad Institute Genome Sequencing Center for Infectious Disease"/>
            <person name="Wu L."/>
            <person name="Ma J."/>
        </authorList>
    </citation>
    <scope>NUCLEOTIDE SEQUENCE [LARGE SCALE GENOMIC DNA]</scope>
    <source>
        <strain evidence="2">JCM 18410</strain>
    </source>
</reference>
<dbReference type="PANTHER" id="PTHR47197:SF3">
    <property type="entry name" value="DIHYDRO-HEME D1 DEHYDROGENASE"/>
    <property type="match status" value="1"/>
</dbReference>
<dbReference type="PANTHER" id="PTHR47197">
    <property type="entry name" value="PROTEIN NIRF"/>
    <property type="match status" value="1"/>
</dbReference>
<dbReference type="EMBL" id="BAABKC010000002">
    <property type="protein sequence ID" value="GAA5041332.1"/>
    <property type="molecule type" value="Genomic_DNA"/>
</dbReference>
<evidence type="ECO:0000313" key="2">
    <source>
        <dbReference type="Proteomes" id="UP001500124"/>
    </source>
</evidence>
<dbReference type="Proteomes" id="UP001500124">
    <property type="component" value="Unassembled WGS sequence"/>
</dbReference>
<accession>A0ABP9JQ55</accession>
<evidence type="ECO:0000313" key="1">
    <source>
        <dbReference type="EMBL" id="GAA5041332.1"/>
    </source>
</evidence>